<keyword evidence="9" id="KW-1185">Reference proteome</keyword>
<evidence type="ECO:0000259" key="6">
    <source>
        <dbReference type="Pfam" id="PF00669"/>
    </source>
</evidence>
<evidence type="ECO:0000313" key="8">
    <source>
        <dbReference type="EMBL" id="KDR94760.1"/>
    </source>
</evidence>
<evidence type="ECO:0000256" key="2">
    <source>
        <dbReference type="ARBA" id="ARBA00020110"/>
    </source>
</evidence>
<dbReference type="EMBL" id="JJMM01000013">
    <property type="protein sequence ID" value="KDR94760.1"/>
    <property type="molecule type" value="Genomic_DNA"/>
</dbReference>
<keyword evidence="3 4" id="KW-0975">Bacterial flagellum</keyword>
<dbReference type="Proteomes" id="UP000027946">
    <property type="component" value="Unassembled WGS sequence"/>
</dbReference>
<evidence type="ECO:0000259" key="7">
    <source>
        <dbReference type="Pfam" id="PF00700"/>
    </source>
</evidence>
<dbReference type="eggNOG" id="COG1344">
    <property type="taxonomic scope" value="Bacteria"/>
</dbReference>
<dbReference type="InterPro" id="IPR001492">
    <property type="entry name" value="Flagellin"/>
</dbReference>
<dbReference type="GO" id="GO:0005576">
    <property type="term" value="C:extracellular region"/>
    <property type="evidence" value="ECO:0007669"/>
    <property type="project" value="UniProtKB-SubCell"/>
</dbReference>
<dbReference type="GO" id="GO:0009288">
    <property type="term" value="C:bacterial-type flagellum"/>
    <property type="evidence" value="ECO:0007669"/>
    <property type="project" value="UniProtKB-SubCell"/>
</dbReference>
<accession>A0A069REY4</accession>
<keyword evidence="8" id="KW-0282">Flagellum</keyword>
<dbReference type="AlphaFoldDB" id="A0A069REY4"/>
<feature type="domain" description="Flagellin C-terminal" evidence="7">
    <location>
        <begin position="453"/>
        <end position="537"/>
    </location>
</feature>
<dbReference type="Gene3D" id="3.30.70.2120">
    <property type="match status" value="1"/>
</dbReference>
<name>A0A069REY4_PEPLI</name>
<dbReference type="InterPro" id="IPR046358">
    <property type="entry name" value="Flagellin_C"/>
</dbReference>
<feature type="domain" description="Flagellin N-terminal" evidence="6">
    <location>
        <begin position="3"/>
        <end position="139"/>
    </location>
</feature>
<evidence type="ECO:0000256" key="3">
    <source>
        <dbReference type="ARBA" id="ARBA00023143"/>
    </source>
</evidence>
<dbReference type="Pfam" id="PF00700">
    <property type="entry name" value="Flagellin_C"/>
    <property type="match status" value="1"/>
</dbReference>
<comment type="function">
    <text evidence="4">Flagellin is the subunit protein which polymerizes to form the filaments of bacterial flagella.</text>
</comment>
<sequence length="538" mass="55785">MIINHNMMAMNTHRQLGINANNGSKSIEKLSSGLRINRAGDDAAGLSISEKMRGQIRGLNQASRNAQDGISMIQTAEGALSETEAILQRMRELSVQSVNGTNTDEDRSAIQDEVSQLKSEIDRIGETTEFNTQKLLNGSLKSAGGAVVGQDTTTGSVVAKLTAGTITGAATMSAATSLPAAGDFVEETLTIDGTEIKVDWASLTTDEKAILTGPKTDAAAKNAAADLIEQKINEAIDASGKNVEHVDVYVDSAKKMVIESGSKGIDSKIDAGAAGIVKAMQDTYVSADGTSKYNGTTVGANSTAELTVDGTLLKFSSNAAITGGTTTMASGASVIQSSINQAISNYNTATGKTSGEEGYVEKVTVTASDDGRFVINSESGPVTLKDNAGSTTAADLGLDQAQTSAAGNGGMTYQIGANKGQTMTFGVDDMRSAALGVAGVNVSTAAQAENAITSIEKAISSVSKQRSSLGAVQNRLEHTIKNLDTSAENLQSSESRIRDVDMAKEMMNFSKNNILQQAAQSMLAQANQAPQGVLSLLR</sequence>
<keyword evidence="4" id="KW-0964">Secreted</keyword>
<evidence type="ECO:0000256" key="5">
    <source>
        <dbReference type="SAM" id="Coils"/>
    </source>
</evidence>
<dbReference type="PRINTS" id="PR00207">
    <property type="entry name" value="FLAGELLIN"/>
</dbReference>
<dbReference type="InterPro" id="IPR001029">
    <property type="entry name" value="Flagellin_N"/>
</dbReference>
<dbReference type="OrthoDB" id="9796789at2"/>
<keyword evidence="5" id="KW-0175">Coiled coil</keyword>
<organism evidence="8 9">
    <name type="scientific">Peptoclostridium litorale DSM 5388</name>
    <dbReference type="NCBI Taxonomy" id="1121324"/>
    <lineage>
        <taxon>Bacteria</taxon>
        <taxon>Bacillati</taxon>
        <taxon>Bacillota</taxon>
        <taxon>Clostridia</taxon>
        <taxon>Peptostreptococcales</taxon>
        <taxon>Peptoclostridiaceae</taxon>
        <taxon>Peptoclostridium</taxon>
    </lineage>
</organism>
<evidence type="ECO:0000256" key="4">
    <source>
        <dbReference type="RuleBase" id="RU362073"/>
    </source>
</evidence>
<evidence type="ECO:0000313" key="9">
    <source>
        <dbReference type="Proteomes" id="UP000027946"/>
    </source>
</evidence>
<evidence type="ECO:0000256" key="1">
    <source>
        <dbReference type="ARBA" id="ARBA00005709"/>
    </source>
</evidence>
<protein>
    <recommendedName>
        <fullName evidence="2 4">Flagellin</fullName>
    </recommendedName>
</protein>
<dbReference type="Gene3D" id="6.10.10.10">
    <property type="entry name" value="Flagellar export chaperone, C-terminal domain"/>
    <property type="match status" value="1"/>
</dbReference>
<comment type="similarity">
    <text evidence="1 4">Belongs to the bacterial flagellin family.</text>
</comment>
<dbReference type="GO" id="GO:0005198">
    <property type="term" value="F:structural molecule activity"/>
    <property type="evidence" value="ECO:0007669"/>
    <property type="project" value="UniProtKB-UniRule"/>
</dbReference>
<dbReference type="Gene3D" id="1.20.1330.10">
    <property type="entry name" value="f41 fragment of flagellin, N-terminal domain"/>
    <property type="match status" value="2"/>
</dbReference>
<dbReference type="STRING" id="1121324.CLIT_13c00820"/>
<comment type="caution">
    <text evidence="8">The sequence shown here is derived from an EMBL/GenBank/DDBJ whole genome shotgun (WGS) entry which is preliminary data.</text>
</comment>
<keyword evidence="8" id="KW-0966">Cell projection</keyword>
<feature type="coiled-coil region" evidence="5">
    <location>
        <begin position="445"/>
        <end position="493"/>
    </location>
</feature>
<dbReference type="PANTHER" id="PTHR42792">
    <property type="entry name" value="FLAGELLIN"/>
    <property type="match status" value="1"/>
</dbReference>
<dbReference type="Pfam" id="PF00669">
    <property type="entry name" value="Flagellin_N"/>
    <property type="match status" value="1"/>
</dbReference>
<reference evidence="8 9" key="1">
    <citation type="submission" date="2014-03" db="EMBL/GenBank/DDBJ databases">
        <title>Genome sequence of Clostridium litorale W6, DSM 5388.</title>
        <authorList>
            <person name="Poehlein A."/>
            <person name="Jagirdar A."/>
            <person name="Khonsari B."/>
            <person name="Chibani C.M."/>
            <person name="Gutierrez Gutierrez D.A."/>
            <person name="Davydova E."/>
            <person name="Alghaithi H.S."/>
            <person name="Nair K.P."/>
            <person name="Dhamotharan K."/>
            <person name="Chandran L."/>
            <person name="G W."/>
            <person name="Daniel R."/>
        </authorList>
    </citation>
    <scope>NUCLEOTIDE SEQUENCE [LARGE SCALE GENOMIC DNA]</scope>
    <source>
        <strain evidence="8 9">W6</strain>
    </source>
</reference>
<dbReference type="RefSeq" id="WP_038265888.1">
    <property type="nucleotide sequence ID" value="NZ_FSRH01000005.1"/>
</dbReference>
<dbReference type="InterPro" id="IPR042187">
    <property type="entry name" value="Flagellin_C_sub2"/>
</dbReference>
<dbReference type="PANTHER" id="PTHR42792:SF2">
    <property type="entry name" value="FLAGELLIN"/>
    <property type="match status" value="1"/>
</dbReference>
<proteinExistence type="inferred from homology"/>
<dbReference type="SUPFAM" id="SSF64518">
    <property type="entry name" value="Phase 1 flagellin"/>
    <property type="match status" value="1"/>
</dbReference>
<gene>
    <name evidence="8" type="primary">fla</name>
    <name evidence="8" type="ORF">CLIT_13c00820</name>
</gene>
<comment type="subcellular location">
    <subcellularLocation>
        <location evidence="4">Secreted</location>
    </subcellularLocation>
    <subcellularLocation>
        <location evidence="4">Bacterial flagellum</location>
    </subcellularLocation>
</comment>
<keyword evidence="8" id="KW-0969">Cilium</keyword>